<proteinExistence type="predicted"/>
<dbReference type="InterPro" id="IPR002372">
    <property type="entry name" value="PQQ_rpt_dom"/>
</dbReference>
<comment type="caution">
    <text evidence="2">The sequence shown here is derived from an EMBL/GenBank/DDBJ whole genome shotgun (WGS) entry which is preliminary data.</text>
</comment>
<feature type="domain" description="Pyrrolo-quinoline quinone repeat" evidence="1">
    <location>
        <begin position="311"/>
        <end position="394"/>
    </location>
</feature>
<accession>A0A2T0SJE6</accession>
<dbReference type="PANTHER" id="PTHR34512">
    <property type="entry name" value="CELL SURFACE PROTEIN"/>
    <property type="match status" value="1"/>
</dbReference>
<dbReference type="SMART" id="SM00564">
    <property type="entry name" value="PQQ"/>
    <property type="match status" value="4"/>
</dbReference>
<organism evidence="2 3">
    <name type="scientific">Pseudosporangium ferrugineum</name>
    <dbReference type="NCBI Taxonomy" id="439699"/>
    <lineage>
        <taxon>Bacteria</taxon>
        <taxon>Bacillati</taxon>
        <taxon>Actinomycetota</taxon>
        <taxon>Actinomycetes</taxon>
        <taxon>Micromonosporales</taxon>
        <taxon>Micromonosporaceae</taxon>
        <taxon>Pseudosporangium</taxon>
    </lineage>
</organism>
<reference evidence="2 3" key="1">
    <citation type="submission" date="2018-03" db="EMBL/GenBank/DDBJ databases">
        <title>Genomic Encyclopedia of Archaeal and Bacterial Type Strains, Phase II (KMG-II): from individual species to whole genera.</title>
        <authorList>
            <person name="Goeker M."/>
        </authorList>
    </citation>
    <scope>NUCLEOTIDE SEQUENCE [LARGE SCALE GENOMIC DNA]</scope>
    <source>
        <strain evidence="2 3">DSM 45348</strain>
    </source>
</reference>
<dbReference type="AlphaFoldDB" id="A0A2T0SJE6"/>
<dbReference type="Proteomes" id="UP000239209">
    <property type="component" value="Unassembled WGS sequence"/>
</dbReference>
<name>A0A2T0SJE6_9ACTN</name>
<dbReference type="InterPro" id="IPR018391">
    <property type="entry name" value="PQQ_b-propeller_rpt"/>
</dbReference>
<dbReference type="InterPro" id="IPR015943">
    <property type="entry name" value="WD40/YVTN_repeat-like_dom_sf"/>
</dbReference>
<keyword evidence="3" id="KW-1185">Reference proteome</keyword>
<feature type="domain" description="Pyrrolo-quinoline quinone repeat" evidence="1">
    <location>
        <begin position="103"/>
        <end position="281"/>
    </location>
</feature>
<evidence type="ECO:0000259" key="1">
    <source>
        <dbReference type="Pfam" id="PF13360"/>
    </source>
</evidence>
<dbReference type="InterPro" id="IPR011047">
    <property type="entry name" value="Quinoprotein_ADH-like_sf"/>
</dbReference>
<dbReference type="Pfam" id="PF13360">
    <property type="entry name" value="PQQ_2"/>
    <property type="match status" value="2"/>
</dbReference>
<dbReference type="EMBL" id="PVZG01000001">
    <property type="protein sequence ID" value="PRY33525.1"/>
    <property type="molecule type" value="Genomic_DNA"/>
</dbReference>
<dbReference type="Gene3D" id="2.130.10.10">
    <property type="entry name" value="YVTN repeat-like/Quinoprotein amine dehydrogenase"/>
    <property type="match status" value="1"/>
</dbReference>
<dbReference type="PANTHER" id="PTHR34512:SF30">
    <property type="entry name" value="OUTER MEMBRANE PROTEIN ASSEMBLY FACTOR BAMB"/>
    <property type="match status" value="1"/>
</dbReference>
<dbReference type="SUPFAM" id="SSF50998">
    <property type="entry name" value="Quinoprotein alcohol dehydrogenase-like"/>
    <property type="match status" value="1"/>
</dbReference>
<protein>
    <submittedName>
        <fullName evidence="2">Outer membrane protein assembly factor BamB</fullName>
    </submittedName>
</protein>
<sequence length="425" mass="43831">MGVGASAGELTLNGGFLPFVHQNRPAPTGPAPTILAMQLKRSARLGLAATTAFLTTAGLAAAVTPTAAAAPAANWNQDGYGAGHTFYNPAESVINSGTVKKLKTRWTVTPKAAVDSCPLNPVAPVVADGRMFVLEPDGNGVGAYDTKTGKKLWAHFAGYLEATGLAVAGDTVVVTDIACYSNSNYDSNVIALDAATGDERWSSITGWTTDTVVVDAGTVAVSGYCGICDEEHGVQAFRLSDGASLWSRPNAVLAGPVSRGGRILLAGTTSAYTEDASIKTGIGTWGTGLRYAAGAADPSLPQFYVSNSAGLRALAATSGKTLWSVKNEAGELATDGRRVYVASAGRINAYDTAKGKLLWTRALKTPGHLVRAGGLLYATSGKSLLVLAPTSGKTIRTFGTATDHVVLSAGRLYVTNGRTVRTYTP</sequence>
<evidence type="ECO:0000313" key="2">
    <source>
        <dbReference type="EMBL" id="PRY33525.1"/>
    </source>
</evidence>
<evidence type="ECO:0000313" key="3">
    <source>
        <dbReference type="Proteomes" id="UP000239209"/>
    </source>
</evidence>
<gene>
    <name evidence="2" type="ORF">CLV70_101688</name>
</gene>